<dbReference type="EMBL" id="LAZR01038321">
    <property type="protein sequence ID" value="KKL19877.1"/>
    <property type="molecule type" value="Genomic_DNA"/>
</dbReference>
<proteinExistence type="predicted"/>
<name>A0A0F9C0Y7_9ZZZZ</name>
<protein>
    <submittedName>
        <fullName evidence="1">Uncharacterized protein</fullName>
    </submittedName>
</protein>
<sequence>MAQYKLPTETHFTEYRGFSIDLTSGGTFCAEIEGAQIHSDKYDHLTSDIDRILKDISKSERLSLPCISSHHEGLIELKITGVTPAHEMARGVPERVYNPVFADTHEVRAKLIIRKRVADQLEAIDKELDTCAIDTRLWNKDKPKTLPDKVRFLRESHEAAVTAAKKLVF</sequence>
<comment type="caution">
    <text evidence="1">The sequence shown here is derived from an EMBL/GenBank/DDBJ whole genome shotgun (WGS) entry which is preliminary data.</text>
</comment>
<organism evidence="1">
    <name type="scientific">marine sediment metagenome</name>
    <dbReference type="NCBI Taxonomy" id="412755"/>
    <lineage>
        <taxon>unclassified sequences</taxon>
        <taxon>metagenomes</taxon>
        <taxon>ecological metagenomes</taxon>
    </lineage>
</organism>
<accession>A0A0F9C0Y7</accession>
<evidence type="ECO:0000313" key="1">
    <source>
        <dbReference type="EMBL" id="KKL19877.1"/>
    </source>
</evidence>
<dbReference type="AlphaFoldDB" id="A0A0F9C0Y7"/>
<reference evidence="1" key="1">
    <citation type="journal article" date="2015" name="Nature">
        <title>Complex archaea that bridge the gap between prokaryotes and eukaryotes.</title>
        <authorList>
            <person name="Spang A."/>
            <person name="Saw J.H."/>
            <person name="Jorgensen S.L."/>
            <person name="Zaremba-Niedzwiedzka K."/>
            <person name="Martijn J."/>
            <person name="Lind A.E."/>
            <person name="van Eijk R."/>
            <person name="Schleper C."/>
            <person name="Guy L."/>
            <person name="Ettema T.J."/>
        </authorList>
    </citation>
    <scope>NUCLEOTIDE SEQUENCE</scope>
</reference>
<gene>
    <name evidence="1" type="ORF">LCGC14_2461080</name>
</gene>